<accession>A0ABS5NUH9</accession>
<evidence type="ECO:0000313" key="3">
    <source>
        <dbReference type="EMBL" id="MBS4191485.1"/>
    </source>
</evidence>
<proteinExistence type="predicted"/>
<dbReference type="PROSITE" id="PS51782">
    <property type="entry name" value="LYSM"/>
    <property type="match status" value="1"/>
</dbReference>
<dbReference type="SMART" id="SM00257">
    <property type="entry name" value="LysM"/>
    <property type="match status" value="1"/>
</dbReference>
<protein>
    <submittedName>
        <fullName evidence="3">LysM peptidoglycan-binding domain-containing protein</fullName>
    </submittedName>
</protein>
<dbReference type="Pfam" id="PF20918">
    <property type="entry name" value="SPOCS_spoVID-N"/>
    <property type="match status" value="1"/>
</dbReference>
<evidence type="ECO:0000313" key="4">
    <source>
        <dbReference type="Proteomes" id="UP000681027"/>
    </source>
</evidence>
<dbReference type="RefSeq" id="WP_213102916.1">
    <property type="nucleotide sequence ID" value="NZ_JAGYPM010000003.1"/>
</dbReference>
<sequence>MSQGNQSCLRFSLEESVWFQKGQEVDDLITISLDPDILIQENDQYVTIQGALELSGEYNRYDTGAIENEETFKAPKFIQYVEEREEGVCEFTHYFPVDITIPNNRIENIQDIDVIVESFDYVFPERSCMKLTANLTISGLYGDQQRSPSFAKEEEFETINRSSAAVSEIDLGTVERPSKETIEEEKPVAKEELEEKEEIYIPFEAEARKQPELVEKEKREISEIKVEILDEMRVNEEIKVEKLDEMREEEEILEEIIEEVKVEEEKVRVTPEFSFSAQRNEESPPTAEEIYKMTEIEESLEQEVEVLEDTAEQDGEWLEDEIFELEEQKPAAGKEEAAPKKKKKISKKKSMTLTEFFARKTEDNVAKLKVCIVQNGDTVDTIAERYDITVQRLLSVNHIEINQDIYEGQVLYIPVTVVAYQKR</sequence>
<dbReference type="EMBL" id="JAGYPM010000003">
    <property type="protein sequence ID" value="MBS4191485.1"/>
    <property type="molecule type" value="Genomic_DNA"/>
</dbReference>
<name>A0ABS5NUH9_9BACI</name>
<dbReference type="InterPro" id="IPR048862">
    <property type="entry name" value="SPOCS_spoVID_N"/>
</dbReference>
<gene>
    <name evidence="3" type="ORF">KHA94_14945</name>
</gene>
<evidence type="ECO:0000259" key="2">
    <source>
        <dbReference type="PROSITE" id="PS51782"/>
    </source>
</evidence>
<feature type="domain" description="LysM" evidence="2">
    <location>
        <begin position="369"/>
        <end position="413"/>
    </location>
</feature>
<dbReference type="Pfam" id="PF01476">
    <property type="entry name" value="LysM"/>
    <property type="match status" value="1"/>
</dbReference>
<reference evidence="3 4" key="1">
    <citation type="submission" date="2021-05" db="EMBL/GenBank/DDBJ databases">
        <title>Novel Bacillus species.</title>
        <authorList>
            <person name="Liu G."/>
        </authorList>
    </citation>
    <scope>NUCLEOTIDE SEQUENCE [LARGE SCALE GENOMIC DNA]</scope>
    <source>
        <strain evidence="3 4">FJAT-49705</strain>
    </source>
</reference>
<feature type="coiled-coil region" evidence="1">
    <location>
        <begin position="229"/>
        <end position="266"/>
    </location>
</feature>
<dbReference type="InterPro" id="IPR018392">
    <property type="entry name" value="LysM"/>
</dbReference>
<dbReference type="CDD" id="cd00118">
    <property type="entry name" value="LysM"/>
    <property type="match status" value="1"/>
</dbReference>
<dbReference type="SUPFAM" id="SSF54106">
    <property type="entry name" value="LysM domain"/>
    <property type="match status" value="1"/>
</dbReference>
<comment type="caution">
    <text evidence="3">The sequence shown here is derived from an EMBL/GenBank/DDBJ whole genome shotgun (WGS) entry which is preliminary data.</text>
</comment>
<keyword evidence="4" id="KW-1185">Reference proteome</keyword>
<dbReference type="InterPro" id="IPR036779">
    <property type="entry name" value="LysM_dom_sf"/>
</dbReference>
<keyword evidence="1" id="KW-0175">Coiled coil</keyword>
<dbReference type="Proteomes" id="UP000681027">
    <property type="component" value="Unassembled WGS sequence"/>
</dbReference>
<dbReference type="Gene3D" id="3.10.350.10">
    <property type="entry name" value="LysM domain"/>
    <property type="match status" value="1"/>
</dbReference>
<organism evidence="3 4">
    <name type="scientific">Cytobacillus citreus</name>
    <dbReference type="NCBI Taxonomy" id="2833586"/>
    <lineage>
        <taxon>Bacteria</taxon>
        <taxon>Bacillati</taxon>
        <taxon>Bacillota</taxon>
        <taxon>Bacilli</taxon>
        <taxon>Bacillales</taxon>
        <taxon>Bacillaceae</taxon>
        <taxon>Cytobacillus</taxon>
    </lineage>
</organism>
<evidence type="ECO:0000256" key="1">
    <source>
        <dbReference type="SAM" id="Coils"/>
    </source>
</evidence>